<dbReference type="InterPro" id="IPR000160">
    <property type="entry name" value="GGDEF_dom"/>
</dbReference>
<name>A0ABX2IGH0_9RHOO</name>
<feature type="modified residue" description="4-aspartylphosphate" evidence="3">
    <location>
        <position position="286"/>
    </location>
</feature>
<evidence type="ECO:0000256" key="1">
    <source>
        <dbReference type="ARBA" id="ARBA00012528"/>
    </source>
</evidence>
<dbReference type="EC" id="2.7.7.65" evidence="1"/>
<dbReference type="Proteomes" id="UP000778523">
    <property type="component" value="Unassembled WGS sequence"/>
</dbReference>
<proteinExistence type="predicted"/>
<dbReference type="SMART" id="SM00267">
    <property type="entry name" value="GGDEF"/>
    <property type="match status" value="1"/>
</dbReference>
<dbReference type="PROSITE" id="PS50887">
    <property type="entry name" value="GGDEF"/>
    <property type="match status" value="1"/>
</dbReference>
<keyword evidence="3" id="KW-0597">Phosphoprotein</keyword>
<comment type="caution">
    <text evidence="6">The sequence shown here is derived from an EMBL/GenBank/DDBJ whole genome shotgun (WGS) entry which is preliminary data.</text>
</comment>
<dbReference type="EMBL" id="JABCSC020000002">
    <property type="protein sequence ID" value="NSL55357.1"/>
    <property type="molecule type" value="Genomic_DNA"/>
</dbReference>
<evidence type="ECO:0000313" key="6">
    <source>
        <dbReference type="EMBL" id="NSL55357.1"/>
    </source>
</evidence>
<dbReference type="NCBIfam" id="TIGR00254">
    <property type="entry name" value="GGDEF"/>
    <property type="match status" value="1"/>
</dbReference>
<evidence type="ECO:0000259" key="5">
    <source>
        <dbReference type="PROSITE" id="PS50887"/>
    </source>
</evidence>
<dbReference type="SUPFAM" id="SSF55073">
    <property type="entry name" value="Nucleotide cyclase"/>
    <property type="match status" value="1"/>
</dbReference>
<protein>
    <recommendedName>
        <fullName evidence="1">diguanylate cyclase</fullName>
        <ecNumber evidence="1">2.7.7.65</ecNumber>
    </recommendedName>
</protein>
<dbReference type="CDD" id="cd01949">
    <property type="entry name" value="GGDEF"/>
    <property type="match status" value="1"/>
</dbReference>
<dbReference type="InterPro" id="IPR050469">
    <property type="entry name" value="Diguanylate_Cyclase"/>
</dbReference>
<dbReference type="RefSeq" id="WP_170021778.1">
    <property type="nucleotide sequence ID" value="NZ_JABCSC020000002.1"/>
</dbReference>
<evidence type="ECO:0000256" key="2">
    <source>
        <dbReference type="ARBA" id="ARBA00034247"/>
    </source>
</evidence>
<dbReference type="Pfam" id="PF00072">
    <property type="entry name" value="Response_reg"/>
    <property type="match status" value="1"/>
</dbReference>
<comment type="catalytic activity">
    <reaction evidence="2">
        <text>2 GTP = 3',3'-c-di-GMP + 2 diphosphate</text>
        <dbReference type="Rhea" id="RHEA:24898"/>
        <dbReference type="ChEBI" id="CHEBI:33019"/>
        <dbReference type="ChEBI" id="CHEBI:37565"/>
        <dbReference type="ChEBI" id="CHEBI:58805"/>
        <dbReference type="EC" id="2.7.7.65"/>
    </reaction>
</comment>
<dbReference type="PANTHER" id="PTHR45138">
    <property type="entry name" value="REGULATORY COMPONENTS OF SENSORY TRANSDUCTION SYSTEM"/>
    <property type="match status" value="1"/>
</dbReference>
<organism evidence="6 7">
    <name type="scientific">Uliginosibacterium aquaticum</name>
    <dbReference type="NCBI Taxonomy" id="2731212"/>
    <lineage>
        <taxon>Bacteria</taxon>
        <taxon>Pseudomonadati</taxon>
        <taxon>Pseudomonadota</taxon>
        <taxon>Betaproteobacteria</taxon>
        <taxon>Rhodocyclales</taxon>
        <taxon>Zoogloeaceae</taxon>
        <taxon>Uliginosibacterium</taxon>
    </lineage>
</organism>
<dbReference type="PROSITE" id="PS50110">
    <property type="entry name" value="RESPONSE_REGULATORY"/>
    <property type="match status" value="1"/>
</dbReference>
<sequence length="526" mass="59166">MTKRRDIHDAWNEMVLAWKMVWQASHDLEFWAAFMLHCDRLHGLAREQGLVELEVALRPLLGMLAGLADPGEAQKSQADLLLPNVFAAVRDACSLTPRRKQSDLTIGENEGLPLVIVLTPEVESMAELLLQMENYGYSFRVFSDFMGGMQFALAQRAVTVLIDLPAQVDLQTRALIRQANQAGLKWFAMSQQGDFHLRLQAVRLEAQGFFQLPLTVSTLVDALDPLAYPAREEPYRVMILDDSATVLASVKKALEPMPNLSLRAIREPDRVLETLLDFSPDVLLLDFHMQDCTGLEVAKIIRQNKAFESIPIVYLTSETSVEIQLEAMRHGGDDFLTKPISQAQLVNTVMAKAERYRSLRKMMVEDSLTGLFNHVKTKALLQQALLQGERQALPVCYAILDIDHFKRVNDSYGHAVGDRVLRTLARYLKQRLRRSDVVGRYGGEEFAIVFFDATLEQAEERLNSIREGFSRIYHAYDEGIFSVTFSAGLAHFPAYTHLMELMVAADTALYAAKRAGRNRVGRAPAG</sequence>
<evidence type="ECO:0000259" key="4">
    <source>
        <dbReference type="PROSITE" id="PS50110"/>
    </source>
</evidence>
<feature type="domain" description="Response regulatory" evidence="4">
    <location>
        <begin position="236"/>
        <end position="353"/>
    </location>
</feature>
<accession>A0ABX2IGH0</accession>
<reference evidence="6 7" key="1">
    <citation type="submission" date="2020-06" db="EMBL/GenBank/DDBJ databases">
        <title>Draft genome of Uliginosibacterium sp. IMCC34675.</title>
        <authorList>
            <person name="Song J."/>
        </authorList>
    </citation>
    <scope>NUCLEOTIDE SEQUENCE [LARGE SCALE GENOMIC DNA]</scope>
    <source>
        <strain evidence="6 7">IMCC34675</strain>
    </source>
</reference>
<gene>
    <name evidence="6" type="ORF">HJ583_010005</name>
</gene>
<dbReference type="InterPro" id="IPR043128">
    <property type="entry name" value="Rev_trsase/Diguanyl_cyclase"/>
</dbReference>
<dbReference type="InterPro" id="IPR029787">
    <property type="entry name" value="Nucleotide_cyclase"/>
</dbReference>
<dbReference type="SMART" id="SM00448">
    <property type="entry name" value="REC"/>
    <property type="match status" value="1"/>
</dbReference>
<dbReference type="Gene3D" id="3.30.70.270">
    <property type="match status" value="1"/>
</dbReference>
<dbReference type="Gene3D" id="3.40.50.2300">
    <property type="match status" value="1"/>
</dbReference>
<feature type="domain" description="GGDEF" evidence="5">
    <location>
        <begin position="393"/>
        <end position="525"/>
    </location>
</feature>
<dbReference type="InterPro" id="IPR001789">
    <property type="entry name" value="Sig_transdc_resp-reg_receiver"/>
</dbReference>
<dbReference type="SUPFAM" id="SSF52172">
    <property type="entry name" value="CheY-like"/>
    <property type="match status" value="2"/>
</dbReference>
<evidence type="ECO:0000313" key="7">
    <source>
        <dbReference type="Proteomes" id="UP000778523"/>
    </source>
</evidence>
<dbReference type="PANTHER" id="PTHR45138:SF9">
    <property type="entry name" value="DIGUANYLATE CYCLASE DGCM-RELATED"/>
    <property type="match status" value="1"/>
</dbReference>
<dbReference type="InterPro" id="IPR011006">
    <property type="entry name" value="CheY-like_superfamily"/>
</dbReference>
<keyword evidence="7" id="KW-1185">Reference proteome</keyword>
<evidence type="ECO:0000256" key="3">
    <source>
        <dbReference type="PROSITE-ProRule" id="PRU00169"/>
    </source>
</evidence>
<dbReference type="Pfam" id="PF00990">
    <property type="entry name" value="GGDEF"/>
    <property type="match status" value="1"/>
</dbReference>